<dbReference type="EMBL" id="KN716334">
    <property type="protein sequence ID" value="KJH46813.1"/>
    <property type="molecule type" value="Genomic_DNA"/>
</dbReference>
<dbReference type="Pfam" id="PF21206">
    <property type="entry name" value="Roquin_1_2-like_ROQ"/>
    <property type="match status" value="1"/>
</dbReference>
<dbReference type="GO" id="GO:0003729">
    <property type="term" value="F:mRNA binding"/>
    <property type="evidence" value="ECO:0007669"/>
    <property type="project" value="TreeGrafter"/>
</dbReference>
<keyword evidence="3" id="KW-0808">Transferase</keyword>
<dbReference type="InterPro" id="IPR052249">
    <property type="entry name" value="Roquin_domain"/>
</dbReference>
<dbReference type="GO" id="GO:0000209">
    <property type="term" value="P:protein polyubiquitination"/>
    <property type="evidence" value="ECO:0007669"/>
    <property type="project" value="TreeGrafter"/>
</dbReference>
<sequence length="369" mass="42087">MTPAEHGVTLSDVFRCIACSQLFDNKRAPVNLICGHVLCLQCIPKVNNRCPEDEVEGSYPIASYPINVALLSIITDDIIDCLPFWEMEKVPKILSRTLQRKLVSLLCFQIVEEEGRLRFLKTSRLIAERILMELLLNQQNSGNLSTHLWTAVRARGCQFLGPVMQEDVLKLILVALDKGALIARKTLVMFVVQMLSEDYPQVSKTCIGHVVQLLYRASCFNVLKRDGESSLMQLKDEFRNYDSLRKEHDTQIVQMALECGLRISPDQWSVLLYGDQAHRSHMQSIINRMQTPQSYIQGVNELSAVANGEDSTAAACDLSQIAQLLRLFDPLSSYHVWHNIELVVWDRFAECIDTLHKLIKSYVEFMMKR</sequence>
<dbReference type="Proteomes" id="UP000053766">
    <property type="component" value="Unassembled WGS sequence"/>
</dbReference>
<dbReference type="InterPro" id="IPR041523">
    <property type="entry name" value="ROQ_II"/>
</dbReference>
<dbReference type="SUPFAM" id="SSF57850">
    <property type="entry name" value="RING/U-box"/>
    <property type="match status" value="1"/>
</dbReference>
<evidence type="ECO:0000313" key="10">
    <source>
        <dbReference type="Proteomes" id="UP000053766"/>
    </source>
</evidence>
<gene>
    <name evidence="9" type="ORF">DICVIV_07139</name>
</gene>
<keyword evidence="4" id="KW-0479">Metal-binding</keyword>
<dbReference type="InterPro" id="IPR013083">
    <property type="entry name" value="Znf_RING/FYVE/PHD"/>
</dbReference>
<organism evidence="9 10">
    <name type="scientific">Dictyocaulus viviparus</name>
    <name type="common">Bovine lungworm</name>
    <dbReference type="NCBI Taxonomy" id="29172"/>
    <lineage>
        <taxon>Eukaryota</taxon>
        <taxon>Metazoa</taxon>
        <taxon>Ecdysozoa</taxon>
        <taxon>Nematoda</taxon>
        <taxon>Chromadorea</taxon>
        <taxon>Rhabditida</taxon>
        <taxon>Rhabditina</taxon>
        <taxon>Rhabditomorpha</taxon>
        <taxon>Strongyloidea</taxon>
        <taxon>Metastrongylidae</taxon>
        <taxon>Dictyocaulus</taxon>
    </lineage>
</organism>
<dbReference type="InterPro" id="IPR017907">
    <property type="entry name" value="Znf_RING_CS"/>
</dbReference>
<dbReference type="PROSITE" id="PS00518">
    <property type="entry name" value="ZF_RING_1"/>
    <property type="match status" value="1"/>
</dbReference>
<evidence type="ECO:0000256" key="5">
    <source>
        <dbReference type="ARBA" id="ARBA00022771"/>
    </source>
</evidence>
<evidence type="ECO:0000256" key="6">
    <source>
        <dbReference type="ARBA" id="ARBA00022833"/>
    </source>
</evidence>
<dbReference type="GO" id="GO:0006511">
    <property type="term" value="P:ubiquitin-dependent protein catabolic process"/>
    <property type="evidence" value="ECO:0007669"/>
    <property type="project" value="TreeGrafter"/>
</dbReference>
<keyword evidence="5 7" id="KW-0863">Zinc-finger</keyword>
<dbReference type="EC" id="2.3.2.27" evidence="2"/>
<dbReference type="GO" id="GO:0008270">
    <property type="term" value="F:zinc ion binding"/>
    <property type="evidence" value="ECO:0007669"/>
    <property type="project" value="UniProtKB-KW"/>
</dbReference>
<dbReference type="InterPro" id="IPR048575">
    <property type="entry name" value="Roquin_1_2-like_ROQ"/>
</dbReference>
<comment type="catalytic activity">
    <reaction evidence="1">
        <text>S-ubiquitinyl-[E2 ubiquitin-conjugating enzyme]-L-cysteine + [acceptor protein]-L-lysine = [E2 ubiquitin-conjugating enzyme]-L-cysteine + N(6)-ubiquitinyl-[acceptor protein]-L-lysine.</text>
        <dbReference type="EC" id="2.3.2.27"/>
    </reaction>
</comment>
<dbReference type="OrthoDB" id="10067217at2759"/>
<feature type="domain" description="RING-type" evidence="8">
    <location>
        <begin position="16"/>
        <end position="54"/>
    </location>
</feature>
<dbReference type="PANTHER" id="PTHR13139">
    <property type="entry name" value="RING FINGER AND CCCH-TYPE ZINC FINGER DOMAIN-CONTAINING PROTEIN"/>
    <property type="match status" value="1"/>
</dbReference>
<dbReference type="STRING" id="29172.A0A0D8XQ95"/>
<keyword evidence="6" id="KW-0862">Zinc</keyword>
<evidence type="ECO:0000256" key="4">
    <source>
        <dbReference type="ARBA" id="ARBA00022723"/>
    </source>
</evidence>
<proteinExistence type="predicted"/>
<accession>A0A0D8XQ95</accession>
<evidence type="ECO:0000313" key="9">
    <source>
        <dbReference type="EMBL" id="KJH46813.1"/>
    </source>
</evidence>
<dbReference type="PANTHER" id="PTHR13139:SF54">
    <property type="entry name" value="RING-TYPE E3 UBIQUITIN TRANSFERASE"/>
    <property type="match status" value="1"/>
</dbReference>
<dbReference type="Pfam" id="PF18386">
    <property type="entry name" value="ROQ_II"/>
    <property type="match status" value="1"/>
</dbReference>
<evidence type="ECO:0000256" key="3">
    <source>
        <dbReference type="ARBA" id="ARBA00022679"/>
    </source>
</evidence>
<dbReference type="InterPro" id="IPR001841">
    <property type="entry name" value="Znf_RING"/>
</dbReference>
<dbReference type="Gene3D" id="3.30.40.10">
    <property type="entry name" value="Zinc/RING finger domain, C3HC4 (zinc finger)"/>
    <property type="match status" value="1"/>
</dbReference>
<name>A0A0D8XQ95_DICVI</name>
<dbReference type="GO" id="GO:0003725">
    <property type="term" value="F:double-stranded RNA binding"/>
    <property type="evidence" value="ECO:0007669"/>
    <property type="project" value="TreeGrafter"/>
</dbReference>
<evidence type="ECO:0000259" key="8">
    <source>
        <dbReference type="PROSITE" id="PS50089"/>
    </source>
</evidence>
<keyword evidence="10" id="KW-1185">Reference proteome</keyword>
<evidence type="ECO:0000256" key="2">
    <source>
        <dbReference type="ARBA" id="ARBA00012483"/>
    </source>
</evidence>
<reference evidence="10" key="2">
    <citation type="journal article" date="2016" name="Sci. Rep.">
        <title>Dictyocaulus viviparus genome, variome and transcriptome elucidate lungworm biology and support future intervention.</title>
        <authorList>
            <person name="McNulty S.N."/>
            <person name="Strube C."/>
            <person name="Rosa B.A."/>
            <person name="Martin J.C."/>
            <person name="Tyagi R."/>
            <person name="Choi Y.J."/>
            <person name="Wang Q."/>
            <person name="Hallsworth Pepin K."/>
            <person name="Zhang X."/>
            <person name="Ozersky P."/>
            <person name="Wilson R.K."/>
            <person name="Sternberg P.W."/>
            <person name="Gasser R.B."/>
            <person name="Mitreva M."/>
        </authorList>
    </citation>
    <scope>NUCLEOTIDE SEQUENCE [LARGE SCALE GENOMIC DNA]</scope>
    <source>
        <strain evidence="10">HannoverDv2000</strain>
    </source>
</reference>
<evidence type="ECO:0000256" key="7">
    <source>
        <dbReference type="PROSITE-ProRule" id="PRU00175"/>
    </source>
</evidence>
<dbReference type="GO" id="GO:0000288">
    <property type="term" value="P:nuclear-transcribed mRNA catabolic process, deadenylation-dependent decay"/>
    <property type="evidence" value="ECO:0007669"/>
    <property type="project" value="TreeGrafter"/>
</dbReference>
<dbReference type="PROSITE" id="PS50089">
    <property type="entry name" value="ZF_RING_2"/>
    <property type="match status" value="1"/>
</dbReference>
<dbReference type="GO" id="GO:0010494">
    <property type="term" value="C:cytoplasmic stress granule"/>
    <property type="evidence" value="ECO:0007669"/>
    <property type="project" value="TreeGrafter"/>
</dbReference>
<protein>
    <recommendedName>
        <fullName evidence="2">RING-type E3 ubiquitin transferase</fullName>
        <ecNumber evidence="2">2.3.2.27</ecNumber>
    </recommendedName>
</protein>
<evidence type="ECO:0000256" key="1">
    <source>
        <dbReference type="ARBA" id="ARBA00000900"/>
    </source>
</evidence>
<dbReference type="GO" id="GO:0061630">
    <property type="term" value="F:ubiquitin protein ligase activity"/>
    <property type="evidence" value="ECO:0007669"/>
    <property type="project" value="UniProtKB-EC"/>
</dbReference>
<dbReference type="Gene3D" id="1.20.120.1790">
    <property type="match status" value="1"/>
</dbReference>
<dbReference type="GO" id="GO:0035613">
    <property type="term" value="F:RNA stem-loop binding"/>
    <property type="evidence" value="ECO:0007669"/>
    <property type="project" value="TreeGrafter"/>
</dbReference>
<reference evidence="9 10" key="1">
    <citation type="submission" date="2013-11" db="EMBL/GenBank/DDBJ databases">
        <title>Draft genome of the bovine lungworm Dictyocaulus viviparus.</title>
        <authorList>
            <person name="Mitreva M."/>
        </authorList>
    </citation>
    <scope>NUCLEOTIDE SEQUENCE [LARGE SCALE GENOMIC DNA]</scope>
    <source>
        <strain evidence="9 10">HannoverDv2000</strain>
    </source>
</reference>
<dbReference type="AlphaFoldDB" id="A0A0D8XQ95"/>